<dbReference type="EMBL" id="KT239446">
    <property type="protein sequence ID" value="AKY01991.1"/>
    <property type="molecule type" value="Genomic_DNA"/>
</dbReference>
<dbReference type="Proteomes" id="UP000204179">
    <property type="component" value="Segment"/>
</dbReference>
<keyword evidence="2" id="KW-1185">Reference proteome</keyword>
<evidence type="ECO:0000313" key="1">
    <source>
        <dbReference type="EMBL" id="AKY01991.1"/>
    </source>
</evidence>
<dbReference type="KEGG" id="vg:26518535"/>
<organism evidence="1 2">
    <name type="scientific">Klebsiella phage JD18</name>
    <dbReference type="NCBI Taxonomy" id="1698360"/>
    <lineage>
        <taxon>Viruses</taxon>
        <taxon>Duplodnaviria</taxon>
        <taxon>Heunggongvirae</taxon>
        <taxon>Uroviricota</taxon>
        <taxon>Caudoviricetes</taxon>
        <taxon>Pantevenvirales</taxon>
        <taxon>Straboviridae</taxon>
        <taxon>Tevenvirinae</taxon>
        <taxon>Jiaodavirus</taxon>
        <taxon>Jiaodavirus jd18</taxon>
    </lineage>
</organism>
<gene>
    <name evidence="1" type="ORF">JD18_120</name>
</gene>
<accession>A0A0K1Y5D4</accession>
<sequence>MLYECAGDIPMATPQIKELIAAGFPTEITDVLEKFAYPDTRPENWKTRYNGYNTTVLPRAIVLKDYSKLKNLISNISSISDGVKLVDIFALRYGIYSFNDSPSNLTSARANADGYFTSSSTTYTVVIEIIYNKTSYRLGINLVKYVTSQDDYSNYLNYCVNELPQKVMGMFDSNNMVGKQLIIDEFIKYCRKRVQK</sequence>
<dbReference type="GeneID" id="26518535"/>
<name>A0A0K1Y5D4_9CAUD</name>
<evidence type="ECO:0000313" key="2">
    <source>
        <dbReference type="Proteomes" id="UP000204179"/>
    </source>
</evidence>
<dbReference type="RefSeq" id="YP_009190701.1">
    <property type="nucleotide sequence ID" value="NC_028686.1"/>
</dbReference>
<protein>
    <submittedName>
        <fullName evidence="1">Uncharacterized protein</fullName>
    </submittedName>
</protein>
<reference evidence="1 2" key="1">
    <citation type="submission" date="2015-07" db="EMBL/GenBank/DDBJ databases">
        <title>Isolation and characterization of JD18-a novel lytic bacteriophage for Klebsiella pneumoniae.</title>
        <authorList>
            <person name="Fan J."/>
            <person name="Zhang X."/>
            <person name="Guo X."/>
            <person name="He P."/>
            <person name="Zhang Y."/>
        </authorList>
    </citation>
    <scope>NUCLEOTIDE SEQUENCE [LARGE SCALE GENOMIC DNA]</scope>
</reference>
<proteinExistence type="predicted"/>